<dbReference type="GO" id="GO:0009236">
    <property type="term" value="P:cobalamin biosynthetic process"/>
    <property type="evidence" value="ECO:0007669"/>
    <property type="project" value="InterPro"/>
</dbReference>
<evidence type="ECO:0000259" key="1">
    <source>
        <dbReference type="Pfam" id="PF01890"/>
    </source>
</evidence>
<comment type="caution">
    <text evidence="2">The sequence shown here is derived from an EMBL/GenBank/DDBJ whole genome shotgun (WGS) entry which is preliminary data.</text>
</comment>
<dbReference type="Pfam" id="PF01890">
    <property type="entry name" value="CbiG_C"/>
    <property type="match status" value="1"/>
</dbReference>
<keyword evidence="3" id="KW-1185">Reference proteome</keyword>
<dbReference type="SUPFAM" id="SSF159664">
    <property type="entry name" value="CobE/GbiG C-terminal domain-like"/>
    <property type="match status" value="1"/>
</dbReference>
<evidence type="ECO:0000313" key="3">
    <source>
        <dbReference type="Proteomes" id="UP000596932"/>
    </source>
</evidence>
<name>A0A931CVM5_9PSED</name>
<dbReference type="Gene3D" id="3.30.420.180">
    <property type="entry name" value="CobE/GbiG C-terminal domain"/>
    <property type="match status" value="1"/>
</dbReference>
<proteinExistence type="predicted"/>
<dbReference type="InterPro" id="IPR002750">
    <property type="entry name" value="CobE/GbiG_C"/>
</dbReference>
<sequence length="146" mass="15175">MMPSPSNPGPDASPMVVAGLGCRRDCPRQDLLALLIHSLAQHGLTVDNLAGLASIAHKCDEPGLHELATHLNLELTFFTAEALTPHQPEKAGSPLIRSVTGSPAVAEPCALALARRQGTAAQLLGEKTRTANATCALATFDRAPVA</sequence>
<dbReference type="AlphaFoldDB" id="A0A931CVM5"/>
<accession>A0A931CVM5</accession>
<reference evidence="2" key="1">
    <citation type="submission" date="2020-07" db="EMBL/GenBank/DDBJ databases">
        <title>Pseudomonas chaetoceroseae sp. nov., a new member of the Pseudomonas oleovorans group isolated from a culture of Chaetoceros calcitrans.</title>
        <authorList>
            <person name="Girard L."/>
            <person name="Lood C."/>
            <person name="De Mot R."/>
            <person name="Baudart J."/>
        </authorList>
    </citation>
    <scope>NUCLEOTIDE SEQUENCE</scope>
    <source>
        <strain evidence="2">536</strain>
    </source>
</reference>
<dbReference type="PANTHER" id="PTHR37477">
    <property type="entry name" value="COBALT-PRECORRIN-5A HYDROLASE"/>
    <property type="match status" value="1"/>
</dbReference>
<gene>
    <name evidence="2" type="ORF">H3221_06700</name>
</gene>
<feature type="domain" description="CobE/GbiG C-terminal" evidence="1">
    <location>
        <begin position="16"/>
        <end position="138"/>
    </location>
</feature>
<dbReference type="EMBL" id="JACFYX010000004">
    <property type="protein sequence ID" value="MBG0834801.1"/>
    <property type="molecule type" value="Genomic_DNA"/>
</dbReference>
<dbReference type="InterPro" id="IPR052553">
    <property type="entry name" value="CbiG_hydrolase"/>
</dbReference>
<evidence type="ECO:0000313" key="2">
    <source>
        <dbReference type="EMBL" id="MBG0834801.1"/>
    </source>
</evidence>
<organism evidence="2 3">
    <name type="scientific">Pseudomonas chaetocerotis</name>
    <dbReference type="NCBI Taxonomy" id="2758695"/>
    <lineage>
        <taxon>Bacteria</taxon>
        <taxon>Pseudomonadati</taxon>
        <taxon>Pseudomonadota</taxon>
        <taxon>Gammaproteobacteria</taxon>
        <taxon>Pseudomonadales</taxon>
        <taxon>Pseudomonadaceae</taxon>
        <taxon>Pseudomonas</taxon>
    </lineage>
</organism>
<dbReference type="InterPro" id="IPR036518">
    <property type="entry name" value="CobE/GbiG_C_sf"/>
</dbReference>
<dbReference type="PANTHER" id="PTHR37477:SF1">
    <property type="entry name" value="COBALT-PRECORRIN-5A HYDROLASE"/>
    <property type="match status" value="1"/>
</dbReference>
<dbReference type="Proteomes" id="UP000596932">
    <property type="component" value="Unassembled WGS sequence"/>
</dbReference>
<dbReference type="RefSeq" id="WP_196474384.1">
    <property type="nucleotide sequence ID" value="NZ_JACFYX020000002.1"/>
</dbReference>
<protein>
    <submittedName>
        <fullName evidence="2">Cobalamin biosynthesis protein</fullName>
    </submittedName>
</protein>